<evidence type="ECO:0000313" key="12">
    <source>
        <dbReference type="Proteomes" id="UP000799753"/>
    </source>
</evidence>
<dbReference type="AlphaFoldDB" id="A0A6A6RXL5"/>
<comment type="subcellular location">
    <subcellularLocation>
        <location evidence="1">Nucleus</location>
    </subcellularLocation>
</comment>
<dbReference type="GO" id="GO:0003723">
    <property type="term" value="F:RNA binding"/>
    <property type="evidence" value="ECO:0007669"/>
    <property type="project" value="UniProtKB-KW"/>
</dbReference>
<dbReference type="SUPFAM" id="SSF50447">
    <property type="entry name" value="Translation proteins"/>
    <property type="match status" value="1"/>
</dbReference>
<keyword evidence="4" id="KW-0690">Ribosome biogenesis</keyword>
<feature type="compositionally biased region" description="Acidic residues" evidence="10">
    <location>
        <begin position="253"/>
        <end position="262"/>
    </location>
</feature>
<feature type="compositionally biased region" description="Low complexity" evidence="10">
    <location>
        <begin position="790"/>
        <end position="819"/>
    </location>
</feature>
<dbReference type="OrthoDB" id="21550at2759"/>
<dbReference type="FunFam" id="2.40.10.230:FF:000002">
    <property type="entry name" value="H/ACA ribonucleoprotein complex non-core subunit NAF1"/>
    <property type="match status" value="1"/>
</dbReference>
<evidence type="ECO:0000256" key="2">
    <source>
        <dbReference type="ARBA" id="ARBA00009801"/>
    </source>
</evidence>
<name>A0A6A6RXL5_9PLEO</name>
<evidence type="ECO:0000256" key="6">
    <source>
        <dbReference type="ARBA" id="ARBA00022553"/>
    </source>
</evidence>
<dbReference type="Proteomes" id="UP000799753">
    <property type="component" value="Unassembled WGS sequence"/>
</dbReference>
<dbReference type="GO" id="GO:0001522">
    <property type="term" value="P:pseudouridine synthesis"/>
    <property type="evidence" value="ECO:0007669"/>
    <property type="project" value="InterPro"/>
</dbReference>
<feature type="compositionally biased region" description="Polar residues" evidence="10">
    <location>
        <begin position="695"/>
        <end position="708"/>
    </location>
</feature>
<feature type="compositionally biased region" description="Acidic residues" evidence="10">
    <location>
        <begin position="115"/>
        <end position="124"/>
    </location>
</feature>
<comment type="similarity">
    <text evidence="2">Belongs to the NAF1 family.</text>
</comment>
<dbReference type="GO" id="GO:0000493">
    <property type="term" value="P:box H/ACA snoRNP assembly"/>
    <property type="evidence" value="ECO:0007669"/>
    <property type="project" value="InterPro"/>
</dbReference>
<evidence type="ECO:0000256" key="1">
    <source>
        <dbReference type="ARBA" id="ARBA00004123"/>
    </source>
</evidence>
<feature type="compositionally biased region" description="Basic and acidic residues" evidence="10">
    <location>
        <begin position="596"/>
        <end position="631"/>
    </location>
</feature>
<keyword evidence="12" id="KW-1185">Reference proteome</keyword>
<evidence type="ECO:0000256" key="7">
    <source>
        <dbReference type="ARBA" id="ARBA00022884"/>
    </source>
</evidence>
<feature type="region of interest" description="Disordered" evidence="10">
    <location>
        <begin position="83"/>
        <end position="263"/>
    </location>
</feature>
<accession>A0A6A6RXL5</accession>
<proteinExistence type="inferred from homology"/>
<protein>
    <recommendedName>
        <fullName evidence="3">H/ACA ribonucleoprotein complex non-core subunit NAF1</fullName>
    </recommendedName>
    <alternativeName>
        <fullName evidence="9">Nuclear assembly factor 1</fullName>
    </alternativeName>
</protein>
<feature type="compositionally biased region" description="Low complexity" evidence="10">
    <location>
        <begin position="772"/>
        <end position="782"/>
    </location>
</feature>
<evidence type="ECO:0000256" key="4">
    <source>
        <dbReference type="ARBA" id="ARBA00022517"/>
    </source>
</evidence>
<sequence>MSEPPAKRARLEGEAHASGHDLEPRSIDAPGSPVDDFDDDFYGPSHTSNVADATADAMLSSSSALPAAPASAASSLIPGLGFFSESSAQQSQPQSQSQSQSQPQPHADPSSLPNEDVEDGELSDSEAFYGDKGEEKTPTASAATDATKGASLRGKPLQPSRHSLFLRPVEGNDSSAAAAPPLSNGSVPSSVPRGSPSAKTNATASDLTCNTQGDEGRSEFLQAAEANKDSEQAEWQLDSEASDSDSDSSSSDSSDDSSEDGELLSPEEAIKRMLAEDPEEDAPAQKAKVKTQNELDEQYTKPDITVTEDMKVTPLGKVENIVDNLILIKATTTGDYYVLESGSAVCLENRTVIGQISETIGRVQDPRYSIGFADAAEITTLGLTPGTAVYYVNDHSKYVFTEPLRAEKHTDASGQYDEETNQQEFSDDEEEAMHKRQIKEKKMERKRKAADLDDAQPAQPSGYAELPYAGEVKTSQGSTGPSTYQSAPLKYDDDDDDEDLGMYKPLARPDRFEDLVGAGAPIEDRSHTRRGNMRGRGGWVDRGRGFRGRGAMGGGGRGGADRGGMHNGGGRGDRFDRGGMNNNGGRGDRGGYNSRGRGDRGGNNNRGDRGNRSHRGQDDRHGRFQEQDRQRSGPPQDNRPGPRGAFSPAPAQQNQGRHQNPQHSPPRGKGKNRKRNRRETPDRSSQPPAAANTHAYASNNTHSGADWNSYSATPTPASYAPTPSAAPAPTAYANPAYYPQQPQQAQGQSATQAQMNMAQWIQLAAAISHAQQAQGQQQAVQHPPQPPQQPQSQHPYPYQQYQQAPAPALAPNSNPPQANTQQAGNPTLQDILRVLGQGSGT</sequence>
<dbReference type="Gene3D" id="2.40.10.230">
    <property type="entry name" value="Probable tRNA pseudouridine synthase domain"/>
    <property type="match status" value="1"/>
</dbReference>
<evidence type="ECO:0000256" key="10">
    <source>
        <dbReference type="SAM" id="MobiDB-lite"/>
    </source>
</evidence>
<feature type="compositionally biased region" description="Polar residues" evidence="10">
    <location>
        <begin position="473"/>
        <end position="486"/>
    </location>
</feature>
<feature type="compositionally biased region" description="Basic and acidic residues" evidence="10">
    <location>
        <begin position="1"/>
        <end position="26"/>
    </location>
</feature>
<dbReference type="GO" id="GO:0005732">
    <property type="term" value="C:sno(s)RNA-containing ribonucleoprotein complex"/>
    <property type="evidence" value="ECO:0007669"/>
    <property type="project" value="InterPro"/>
</dbReference>
<evidence type="ECO:0000256" key="5">
    <source>
        <dbReference type="ARBA" id="ARBA00022552"/>
    </source>
</evidence>
<dbReference type="InterPro" id="IPR009000">
    <property type="entry name" value="Transl_B-barrel_sf"/>
</dbReference>
<feature type="compositionally biased region" description="Low complexity" evidence="10">
    <location>
        <begin position="709"/>
        <end position="752"/>
    </location>
</feature>
<dbReference type="Pfam" id="PF04410">
    <property type="entry name" value="Gar1"/>
    <property type="match status" value="1"/>
</dbReference>
<reference evidence="11" key="1">
    <citation type="journal article" date="2020" name="Stud. Mycol.">
        <title>101 Dothideomycetes genomes: a test case for predicting lifestyles and emergence of pathogens.</title>
        <authorList>
            <person name="Haridas S."/>
            <person name="Albert R."/>
            <person name="Binder M."/>
            <person name="Bloem J."/>
            <person name="Labutti K."/>
            <person name="Salamov A."/>
            <person name="Andreopoulos B."/>
            <person name="Baker S."/>
            <person name="Barry K."/>
            <person name="Bills G."/>
            <person name="Bluhm B."/>
            <person name="Cannon C."/>
            <person name="Castanera R."/>
            <person name="Culley D."/>
            <person name="Daum C."/>
            <person name="Ezra D."/>
            <person name="Gonzalez J."/>
            <person name="Henrissat B."/>
            <person name="Kuo A."/>
            <person name="Liang C."/>
            <person name="Lipzen A."/>
            <person name="Lutzoni F."/>
            <person name="Magnuson J."/>
            <person name="Mondo S."/>
            <person name="Nolan M."/>
            <person name="Ohm R."/>
            <person name="Pangilinan J."/>
            <person name="Park H.-J."/>
            <person name="Ramirez L."/>
            <person name="Alfaro M."/>
            <person name="Sun H."/>
            <person name="Tritt A."/>
            <person name="Yoshinaga Y."/>
            <person name="Zwiers L.-H."/>
            <person name="Turgeon B."/>
            <person name="Goodwin S."/>
            <person name="Spatafora J."/>
            <person name="Crous P."/>
            <person name="Grigoriev I."/>
        </authorList>
    </citation>
    <scope>NUCLEOTIDE SEQUENCE</scope>
    <source>
        <strain evidence="11">CBS 473.64</strain>
    </source>
</reference>
<dbReference type="InterPro" id="IPR038664">
    <property type="entry name" value="Gar1/Naf1_Cbf5-bd_sf"/>
</dbReference>
<keyword evidence="5" id="KW-0698">rRNA processing</keyword>
<feature type="compositionally biased region" description="Low complexity" evidence="10">
    <location>
        <begin position="183"/>
        <end position="197"/>
    </location>
</feature>
<dbReference type="InterPro" id="IPR040309">
    <property type="entry name" value="Naf1"/>
</dbReference>
<feature type="region of interest" description="Disordered" evidence="10">
    <location>
        <begin position="409"/>
        <end position="752"/>
    </location>
</feature>
<feature type="compositionally biased region" description="Gly residues" evidence="10">
    <location>
        <begin position="548"/>
        <end position="558"/>
    </location>
</feature>
<evidence type="ECO:0000256" key="3">
    <source>
        <dbReference type="ARBA" id="ARBA00021438"/>
    </source>
</evidence>
<feature type="compositionally biased region" description="Polar residues" evidence="10">
    <location>
        <begin position="198"/>
        <end position="213"/>
    </location>
</feature>
<feature type="compositionally biased region" description="Basic residues" evidence="10">
    <location>
        <begin position="435"/>
        <end position="448"/>
    </location>
</feature>
<feature type="compositionally biased region" description="Polar residues" evidence="10">
    <location>
        <begin position="650"/>
        <end position="662"/>
    </location>
</feature>
<dbReference type="GO" id="GO:0005634">
    <property type="term" value="C:nucleus"/>
    <property type="evidence" value="ECO:0007669"/>
    <property type="project" value="UniProtKB-SubCell"/>
</dbReference>
<feature type="region of interest" description="Disordered" evidence="10">
    <location>
        <begin position="1"/>
        <end position="49"/>
    </location>
</feature>
<feature type="region of interest" description="Disordered" evidence="10">
    <location>
        <begin position="276"/>
        <end position="295"/>
    </location>
</feature>
<keyword evidence="7" id="KW-0694">RNA-binding</keyword>
<feature type="region of interest" description="Disordered" evidence="10">
    <location>
        <begin position="772"/>
        <end position="841"/>
    </location>
</feature>
<dbReference type="EMBL" id="MU006785">
    <property type="protein sequence ID" value="KAF2640286.1"/>
    <property type="molecule type" value="Genomic_DNA"/>
</dbReference>
<organism evidence="11 12">
    <name type="scientific">Massarina eburnea CBS 473.64</name>
    <dbReference type="NCBI Taxonomy" id="1395130"/>
    <lineage>
        <taxon>Eukaryota</taxon>
        <taxon>Fungi</taxon>
        <taxon>Dikarya</taxon>
        <taxon>Ascomycota</taxon>
        <taxon>Pezizomycotina</taxon>
        <taxon>Dothideomycetes</taxon>
        <taxon>Pleosporomycetidae</taxon>
        <taxon>Pleosporales</taxon>
        <taxon>Massarineae</taxon>
        <taxon>Massarinaceae</taxon>
        <taxon>Massarina</taxon>
    </lineage>
</organism>
<dbReference type="PANTHER" id="PTHR31633:SF1">
    <property type="entry name" value="H_ACA RIBONUCLEOPROTEIN COMPLEX NON-CORE SUBUNIT NAF1"/>
    <property type="match status" value="1"/>
</dbReference>
<dbReference type="InterPro" id="IPR007504">
    <property type="entry name" value="H/ACA_rnp_Gar1/Naf1"/>
</dbReference>
<feature type="compositionally biased region" description="Basic residues" evidence="10">
    <location>
        <begin position="666"/>
        <end position="677"/>
    </location>
</feature>
<feature type="compositionally biased region" description="Acidic residues" evidence="10">
    <location>
        <begin position="416"/>
        <end position="431"/>
    </location>
</feature>
<keyword evidence="8" id="KW-0539">Nucleus</keyword>
<gene>
    <name evidence="11" type="ORF">P280DRAFT_469978</name>
</gene>
<evidence type="ECO:0000256" key="8">
    <source>
        <dbReference type="ARBA" id="ARBA00023242"/>
    </source>
</evidence>
<evidence type="ECO:0000313" key="11">
    <source>
        <dbReference type="EMBL" id="KAF2640286.1"/>
    </source>
</evidence>
<evidence type="ECO:0000256" key="9">
    <source>
        <dbReference type="ARBA" id="ARBA00076743"/>
    </source>
</evidence>
<feature type="compositionally biased region" description="Low complexity" evidence="10">
    <location>
        <begin position="86"/>
        <end position="111"/>
    </location>
</feature>
<keyword evidence="6" id="KW-0597">Phosphoprotein</keyword>
<dbReference type="GO" id="GO:0006364">
    <property type="term" value="P:rRNA processing"/>
    <property type="evidence" value="ECO:0007669"/>
    <property type="project" value="UniProtKB-KW"/>
</dbReference>
<dbReference type="PANTHER" id="PTHR31633">
    <property type="entry name" value="H/ACA RIBONUCLEOPROTEIN COMPLEX NON-CORE SUBUNIT NAF1"/>
    <property type="match status" value="1"/>
</dbReference>